<reference evidence="9" key="1">
    <citation type="submission" date="2019-08" db="EMBL/GenBank/DDBJ databases">
        <authorList>
            <person name="Kucharzyk K."/>
            <person name="Murdoch R.W."/>
            <person name="Higgins S."/>
            <person name="Loffler F."/>
        </authorList>
    </citation>
    <scope>NUCLEOTIDE SEQUENCE</scope>
</reference>
<keyword evidence="7" id="KW-0457">Lysine biosynthesis</keyword>
<evidence type="ECO:0000256" key="6">
    <source>
        <dbReference type="ARBA" id="ARBA00023027"/>
    </source>
</evidence>
<dbReference type="PROSITE" id="PS01298">
    <property type="entry name" value="DAPB"/>
    <property type="match status" value="1"/>
</dbReference>
<dbReference type="InterPro" id="IPR023940">
    <property type="entry name" value="DHDPR_bac"/>
</dbReference>
<keyword evidence="1" id="KW-0963">Cytoplasm</keyword>
<evidence type="ECO:0000256" key="4">
    <source>
        <dbReference type="ARBA" id="ARBA00022915"/>
    </source>
</evidence>
<keyword evidence="3" id="KW-0521">NADP</keyword>
<feature type="domain" description="Dihydrodipicolinate reductase C-terminal" evidence="8">
    <location>
        <begin position="4"/>
        <end position="122"/>
    </location>
</feature>
<evidence type="ECO:0000256" key="1">
    <source>
        <dbReference type="ARBA" id="ARBA00022490"/>
    </source>
</evidence>
<sequence length="123" mass="13265">MSVGINILSALVKKTAEILGETFDIEIVEAHHNKKVDAPSGTAMMLAKAASDGLSETPVYTYDRHLQRKPRDHEEIGIHSIRGGTIIGEHEVIFAGEDEVIRLSHSAGSRKMFAAGAVNAALF</sequence>
<evidence type="ECO:0000259" key="8">
    <source>
        <dbReference type="Pfam" id="PF05173"/>
    </source>
</evidence>
<keyword evidence="6" id="KW-0520">NAD</keyword>
<proteinExistence type="predicted"/>
<evidence type="ECO:0000256" key="7">
    <source>
        <dbReference type="ARBA" id="ARBA00023154"/>
    </source>
</evidence>
<protein>
    <submittedName>
        <fullName evidence="9">4-hydroxy-tetrahydrodipicolinate reductase</fullName>
        <ecNumber evidence="9">1.17.1.8</ecNumber>
    </submittedName>
</protein>
<dbReference type="PANTHER" id="PTHR20836:SF7">
    <property type="entry name" value="4-HYDROXY-TETRAHYDRODIPICOLINATE REDUCTASE"/>
    <property type="match status" value="1"/>
</dbReference>
<dbReference type="InterPro" id="IPR022664">
    <property type="entry name" value="DapB_N_CS"/>
</dbReference>
<dbReference type="GO" id="GO:0009089">
    <property type="term" value="P:lysine biosynthetic process via diaminopimelate"/>
    <property type="evidence" value="ECO:0007669"/>
    <property type="project" value="InterPro"/>
</dbReference>
<accession>A0A645J0M5</accession>
<dbReference type="GO" id="GO:0008839">
    <property type="term" value="F:4-hydroxy-tetrahydrodipicolinate reductase"/>
    <property type="evidence" value="ECO:0007669"/>
    <property type="project" value="UniProtKB-EC"/>
</dbReference>
<dbReference type="PANTHER" id="PTHR20836">
    <property type="entry name" value="DIHYDRODIPICOLINATE REDUCTASE"/>
    <property type="match status" value="1"/>
</dbReference>
<evidence type="ECO:0000256" key="5">
    <source>
        <dbReference type="ARBA" id="ARBA00023002"/>
    </source>
</evidence>
<dbReference type="GO" id="GO:0019877">
    <property type="term" value="P:diaminopimelate biosynthetic process"/>
    <property type="evidence" value="ECO:0007669"/>
    <property type="project" value="UniProtKB-KW"/>
</dbReference>
<dbReference type="AlphaFoldDB" id="A0A645J0M5"/>
<dbReference type="Gene3D" id="3.30.360.10">
    <property type="entry name" value="Dihydrodipicolinate Reductase, domain 2"/>
    <property type="match status" value="1"/>
</dbReference>
<dbReference type="InterPro" id="IPR022663">
    <property type="entry name" value="DapB_C"/>
</dbReference>
<keyword evidence="2" id="KW-0028">Amino-acid biosynthesis</keyword>
<evidence type="ECO:0000256" key="3">
    <source>
        <dbReference type="ARBA" id="ARBA00022857"/>
    </source>
</evidence>
<dbReference type="NCBIfam" id="TIGR00036">
    <property type="entry name" value="dapB"/>
    <property type="match status" value="1"/>
</dbReference>
<dbReference type="Pfam" id="PF05173">
    <property type="entry name" value="DapB_C"/>
    <property type="match status" value="1"/>
</dbReference>
<organism evidence="9">
    <name type="scientific">bioreactor metagenome</name>
    <dbReference type="NCBI Taxonomy" id="1076179"/>
    <lineage>
        <taxon>unclassified sequences</taxon>
        <taxon>metagenomes</taxon>
        <taxon>ecological metagenomes</taxon>
    </lineage>
</organism>
<dbReference type="GO" id="GO:0005829">
    <property type="term" value="C:cytosol"/>
    <property type="evidence" value="ECO:0007669"/>
    <property type="project" value="TreeGrafter"/>
</dbReference>
<dbReference type="EMBL" id="VSSQ01126413">
    <property type="protein sequence ID" value="MPN56269.1"/>
    <property type="molecule type" value="Genomic_DNA"/>
</dbReference>
<dbReference type="Gene3D" id="3.40.50.720">
    <property type="entry name" value="NAD(P)-binding Rossmann-like Domain"/>
    <property type="match status" value="1"/>
</dbReference>
<keyword evidence="5 9" id="KW-0560">Oxidoreductase</keyword>
<gene>
    <name evidence="9" type="primary">dapB_64</name>
    <name evidence="9" type="ORF">SDC9_203955</name>
</gene>
<dbReference type="SUPFAM" id="SSF55347">
    <property type="entry name" value="Glyceraldehyde-3-phosphate dehydrogenase-like, C-terminal domain"/>
    <property type="match status" value="1"/>
</dbReference>
<comment type="caution">
    <text evidence="9">The sequence shown here is derived from an EMBL/GenBank/DDBJ whole genome shotgun (WGS) entry which is preliminary data.</text>
</comment>
<evidence type="ECO:0000256" key="2">
    <source>
        <dbReference type="ARBA" id="ARBA00022605"/>
    </source>
</evidence>
<dbReference type="FunFam" id="3.30.360.10:FF:000009">
    <property type="entry name" value="4-hydroxy-tetrahydrodipicolinate reductase"/>
    <property type="match status" value="1"/>
</dbReference>
<evidence type="ECO:0000313" key="9">
    <source>
        <dbReference type="EMBL" id="MPN56269.1"/>
    </source>
</evidence>
<keyword evidence="4" id="KW-0220">Diaminopimelate biosynthesis</keyword>
<dbReference type="EC" id="1.17.1.8" evidence="9"/>
<name>A0A645J0M5_9ZZZZ</name>